<keyword evidence="3" id="KW-0813">Transport</keyword>
<keyword evidence="14" id="KW-1185">Reference proteome</keyword>
<dbReference type="GO" id="GO:0015095">
    <property type="term" value="F:magnesium ion transmembrane transporter activity"/>
    <property type="evidence" value="ECO:0007669"/>
    <property type="project" value="TreeGrafter"/>
</dbReference>
<evidence type="ECO:0000313" key="14">
    <source>
        <dbReference type="Proteomes" id="UP000515908"/>
    </source>
</evidence>
<feature type="compositionally biased region" description="Low complexity" evidence="11">
    <location>
        <begin position="120"/>
        <end position="139"/>
    </location>
</feature>
<evidence type="ECO:0000256" key="7">
    <source>
        <dbReference type="ARBA" id="ARBA00022842"/>
    </source>
</evidence>
<keyword evidence="8 12" id="KW-1133">Transmembrane helix</keyword>
<feature type="region of interest" description="Disordered" evidence="11">
    <location>
        <begin position="1"/>
        <end position="27"/>
    </location>
</feature>
<evidence type="ECO:0000256" key="9">
    <source>
        <dbReference type="ARBA" id="ARBA00023065"/>
    </source>
</evidence>
<evidence type="ECO:0000256" key="6">
    <source>
        <dbReference type="ARBA" id="ARBA00022692"/>
    </source>
</evidence>
<evidence type="ECO:0000256" key="10">
    <source>
        <dbReference type="ARBA" id="ARBA00023136"/>
    </source>
</evidence>
<dbReference type="GO" id="GO:0015087">
    <property type="term" value="F:cobalt ion transmembrane transporter activity"/>
    <property type="evidence" value="ECO:0007669"/>
    <property type="project" value="TreeGrafter"/>
</dbReference>
<dbReference type="PANTHER" id="PTHR46494:SF1">
    <property type="entry name" value="CORA FAMILY METAL ION TRANSPORTER (EUROFUNG)"/>
    <property type="match status" value="1"/>
</dbReference>
<organism evidence="13 14">
    <name type="scientific">Angomonas deanei</name>
    <dbReference type="NCBI Taxonomy" id="59799"/>
    <lineage>
        <taxon>Eukaryota</taxon>
        <taxon>Discoba</taxon>
        <taxon>Euglenozoa</taxon>
        <taxon>Kinetoplastea</taxon>
        <taxon>Metakinetoplastina</taxon>
        <taxon>Trypanosomatida</taxon>
        <taxon>Trypanosomatidae</taxon>
        <taxon>Strigomonadinae</taxon>
        <taxon>Angomonas</taxon>
    </lineage>
</organism>
<dbReference type="VEuPathDB" id="TriTrypDB:ADEAN_000950000"/>
<dbReference type="Proteomes" id="UP000515908">
    <property type="component" value="Chromosome 23"/>
</dbReference>
<dbReference type="AlphaFoldDB" id="A0A7G2CSG2"/>
<comment type="similarity">
    <text evidence="2">Belongs to the CorA metal ion transporter (MIT) (TC 1.A.35) family.</text>
</comment>
<dbReference type="PANTHER" id="PTHR46494">
    <property type="entry name" value="CORA FAMILY METAL ION TRANSPORTER (EUROFUNG)"/>
    <property type="match status" value="1"/>
</dbReference>
<keyword evidence="5" id="KW-0997">Cell inner membrane</keyword>
<dbReference type="SUPFAM" id="SSF143865">
    <property type="entry name" value="CorA soluble domain-like"/>
    <property type="match status" value="1"/>
</dbReference>
<dbReference type="InterPro" id="IPR045861">
    <property type="entry name" value="CorA_cytoplasmic_dom"/>
</dbReference>
<feature type="transmembrane region" description="Helical" evidence="12">
    <location>
        <begin position="660"/>
        <end position="678"/>
    </location>
</feature>
<feature type="region of interest" description="Disordered" evidence="11">
    <location>
        <begin position="177"/>
        <end position="216"/>
    </location>
</feature>
<feature type="region of interest" description="Disordered" evidence="11">
    <location>
        <begin position="66"/>
        <end position="140"/>
    </location>
</feature>
<reference evidence="13 14" key="1">
    <citation type="submission" date="2020-08" db="EMBL/GenBank/DDBJ databases">
        <authorList>
            <person name="Newling K."/>
            <person name="Davey J."/>
            <person name="Forrester S."/>
        </authorList>
    </citation>
    <scope>NUCLEOTIDE SEQUENCE [LARGE SCALE GENOMIC DNA]</scope>
    <source>
        <strain evidence="14">Crithidia deanei Carvalho (ATCC PRA-265)</strain>
    </source>
</reference>
<dbReference type="FunFam" id="1.20.58.340:FF:000001">
    <property type="entry name" value="Magnesium transport protein CorA"/>
    <property type="match status" value="1"/>
</dbReference>
<comment type="subcellular location">
    <subcellularLocation>
        <location evidence="1">Cell membrane</location>
        <topology evidence="1">Multi-pass membrane protein</topology>
    </subcellularLocation>
</comment>
<protein>
    <submittedName>
        <fullName evidence="13">CorA-like Mg2+ transporter protein, putative</fullName>
    </submittedName>
</protein>
<accession>A0A7G2CSG2</accession>
<dbReference type="GO" id="GO:0005886">
    <property type="term" value="C:plasma membrane"/>
    <property type="evidence" value="ECO:0007669"/>
    <property type="project" value="UniProtKB-SubCell"/>
</dbReference>
<dbReference type="InterPro" id="IPR002523">
    <property type="entry name" value="MgTranspt_CorA/ZnTranspt_ZntB"/>
</dbReference>
<feature type="compositionally biased region" description="Polar residues" evidence="11">
    <location>
        <begin position="66"/>
        <end position="104"/>
    </location>
</feature>
<evidence type="ECO:0000256" key="3">
    <source>
        <dbReference type="ARBA" id="ARBA00022448"/>
    </source>
</evidence>
<dbReference type="Pfam" id="PF01544">
    <property type="entry name" value="CorA"/>
    <property type="match status" value="1"/>
</dbReference>
<evidence type="ECO:0000256" key="1">
    <source>
        <dbReference type="ARBA" id="ARBA00004651"/>
    </source>
</evidence>
<dbReference type="GO" id="GO:0000287">
    <property type="term" value="F:magnesium ion binding"/>
    <property type="evidence" value="ECO:0007669"/>
    <property type="project" value="TreeGrafter"/>
</dbReference>
<keyword evidence="10 12" id="KW-0472">Membrane</keyword>
<proteinExistence type="inferred from homology"/>
<name>A0A7G2CSG2_9TRYP</name>
<evidence type="ECO:0000256" key="11">
    <source>
        <dbReference type="SAM" id="MobiDB-lite"/>
    </source>
</evidence>
<feature type="transmembrane region" description="Helical" evidence="12">
    <location>
        <begin position="628"/>
        <end position="648"/>
    </location>
</feature>
<dbReference type="SUPFAM" id="SSF144083">
    <property type="entry name" value="Magnesium transport protein CorA, transmembrane region"/>
    <property type="match status" value="1"/>
</dbReference>
<dbReference type="EMBL" id="LR877167">
    <property type="protein sequence ID" value="CAD2221961.1"/>
    <property type="molecule type" value="Genomic_DNA"/>
</dbReference>
<keyword evidence="7" id="KW-0460">Magnesium</keyword>
<dbReference type="Gene3D" id="1.20.58.340">
    <property type="entry name" value="Magnesium transport protein CorA, transmembrane region"/>
    <property type="match status" value="1"/>
</dbReference>
<keyword evidence="9" id="KW-0406">Ion transport</keyword>
<evidence type="ECO:0000256" key="4">
    <source>
        <dbReference type="ARBA" id="ARBA00022475"/>
    </source>
</evidence>
<gene>
    <name evidence="13" type="ORF">ADEAN_000950000</name>
</gene>
<sequence length="683" mass="76862">MSGTHDNETALNLTEASGTTNSGSQLLQTAMVATPNSASIPAGSAVRPMEIAESIKTLHEIHQSGGLTTQEFQQAKQAILESTTSSATQSMHSPANSRVSQPRSQAKKKKKKKRHHKGSHSSSSRSSSRSSRSSSSSSSDQFIIVPRAKLWKNLQKEDDESFDHTSNGADATVEIQSPLYPSHGSPSPNGSDAPLLEKHDHSNSAGGTTSFSSLSQREKKYGTIGNLLGLQGSTVGMGHRRHISQLPDHEVNVQYFNCCGKSSSRFADVILQPEQLRNPVVMQKRAHTSKPKHSPLHLSESQHFEELPPEEQIIWEEFTDTTSSSNSSVVVQSLNWYWIDVTGRDHSRKKYNGALRYLTKKFNLCESFLIDRDHVLMLPQMCESPNFPGQYLLNIRVATDKISIVDDSVMELTNRWIIIIDLNQSLIITLHRMDTYSMASLRTQWESVMKDSDVSFQEFLLKIIDDAIHTYELSLDVHADLLDKCESKLFTEAHNQGSSNRGEPPSATGRRMDIRILNHFSGSSRSPFLRKLLDREDKTPVDKSQMNSFLHHLHRRTSVQQRMLNLNQVVLNKSFTKLRLCSKELANQLCGACIELSDRAMEIRDDSQTLLDLHIALQSFRTNELMAVLTKVSMFFTPCTFLAGVYGMNFSNMPEIHWNYGYLMFWLLCLLLVTIMQLKFRGM</sequence>
<feature type="compositionally biased region" description="Polar residues" evidence="11">
    <location>
        <begin position="203"/>
        <end position="215"/>
    </location>
</feature>
<feature type="compositionally biased region" description="Polar residues" evidence="11">
    <location>
        <begin position="9"/>
        <end position="27"/>
    </location>
</feature>
<dbReference type="GO" id="GO:0050897">
    <property type="term" value="F:cobalt ion binding"/>
    <property type="evidence" value="ECO:0007669"/>
    <property type="project" value="TreeGrafter"/>
</dbReference>
<evidence type="ECO:0000256" key="8">
    <source>
        <dbReference type="ARBA" id="ARBA00022989"/>
    </source>
</evidence>
<keyword evidence="6 12" id="KW-0812">Transmembrane</keyword>
<feature type="compositionally biased region" description="Basic residues" evidence="11">
    <location>
        <begin position="105"/>
        <end position="119"/>
    </location>
</feature>
<dbReference type="InterPro" id="IPR045863">
    <property type="entry name" value="CorA_TM1_TM2"/>
</dbReference>
<evidence type="ECO:0000256" key="2">
    <source>
        <dbReference type="ARBA" id="ARBA00009765"/>
    </source>
</evidence>
<evidence type="ECO:0000256" key="12">
    <source>
        <dbReference type="SAM" id="Phobius"/>
    </source>
</evidence>
<evidence type="ECO:0000313" key="13">
    <source>
        <dbReference type="EMBL" id="CAD2221961.1"/>
    </source>
</evidence>
<evidence type="ECO:0000256" key="5">
    <source>
        <dbReference type="ARBA" id="ARBA00022519"/>
    </source>
</evidence>
<keyword evidence="4" id="KW-1003">Cell membrane</keyword>